<evidence type="ECO:0000256" key="15">
    <source>
        <dbReference type="SAM" id="MobiDB-lite"/>
    </source>
</evidence>
<reference evidence="18" key="1">
    <citation type="submission" date="2014-05" db="EMBL/GenBank/DDBJ databases">
        <authorList>
            <person name="Chronopoulou M."/>
        </authorList>
    </citation>
    <scope>NUCLEOTIDE SEQUENCE</scope>
    <source>
        <tissue evidence="18">Whole organism</tissue>
    </source>
</reference>
<feature type="domain" description="Aminoacyl-tRNA synthetase class Ia" evidence="16">
    <location>
        <begin position="91"/>
        <end position="712"/>
    </location>
</feature>
<dbReference type="SUPFAM" id="SSF52374">
    <property type="entry name" value="Nucleotidylyl transferase"/>
    <property type="match status" value="1"/>
</dbReference>
<evidence type="ECO:0000256" key="5">
    <source>
        <dbReference type="ARBA" id="ARBA00022598"/>
    </source>
</evidence>
<dbReference type="CDD" id="cd07962">
    <property type="entry name" value="Anticodon_Ia_Val"/>
    <property type="match status" value="1"/>
</dbReference>
<evidence type="ECO:0000256" key="1">
    <source>
        <dbReference type="ARBA" id="ARBA00004496"/>
    </source>
</evidence>
<keyword evidence="7 13" id="KW-0067">ATP-binding</keyword>
<dbReference type="EC" id="6.1.1.9" evidence="3"/>
<dbReference type="Gene3D" id="3.40.50.620">
    <property type="entry name" value="HUPs"/>
    <property type="match status" value="2"/>
</dbReference>
<comment type="catalytic activity">
    <reaction evidence="12">
        <text>tRNA(Val) + L-valine + ATP = L-valyl-tRNA(Val) + AMP + diphosphate</text>
        <dbReference type="Rhea" id="RHEA:10704"/>
        <dbReference type="Rhea" id="RHEA-COMP:9672"/>
        <dbReference type="Rhea" id="RHEA-COMP:9708"/>
        <dbReference type="ChEBI" id="CHEBI:30616"/>
        <dbReference type="ChEBI" id="CHEBI:33019"/>
        <dbReference type="ChEBI" id="CHEBI:57762"/>
        <dbReference type="ChEBI" id="CHEBI:78442"/>
        <dbReference type="ChEBI" id="CHEBI:78537"/>
        <dbReference type="ChEBI" id="CHEBI:456215"/>
        <dbReference type="EC" id="6.1.1.9"/>
    </reaction>
</comment>
<dbReference type="Pfam" id="PF00133">
    <property type="entry name" value="tRNA-synt_1"/>
    <property type="match status" value="1"/>
</dbReference>
<dbReference type="PROSITE" id="PS00178">
    <property type="entry name" value="AA_TRNA_LIGASE_I"/>
    <property type="match status" value="1"/>
</dbReference>
<comment type="subcellular location">
    <subcellularLocation>
        <location evidence="1">Cytoplasm</location>
    </subcellularLocation>
</comment>
<dbReference type="GO" id="GO:0006438">
    <property type="term" value="P:valyl-tRNA aminoacylation"/>
    <property type="evidence" value="ECO:0007669"/>
    <property type="project" value="InterPro"/>
</dbReference>
<comment type="similarity">
    <text evidence="2 13">Belongs to the class-I aminoacyl-tRNA synthetase family.</text>
</comment>
<keyword evidence="8 13" id="KW-0648">Protein biosynthesis</keyword>
<dbReference type="AlphaFoldDB" id="A0A0K2UCH4"/>
<keyword evidence="4" id="KW-0963">Cytoplasm</keyword>
<keyword evidence="9 13" id="KW-0030">Aminoacyl-tRNA synthetase</keyword>
<feature type="compositionally biased region" description="Basic and acidic residues" evidence="15">
    <location>
        <begin position="7"/>
        <end position="42"/>
    </location>
</feature>
<dbReference type="InterPro" id="IPR033705">
    <property type="entry name" value="Anticodon_Ia_Val"/>
</dbReference>
<dbReference type="SUPFAM" id="SSF50677">
    <property type="entry name" value="ValRS/IleRS/LeuRS editing domain"/>
    <property type="match status" value="1"/>
</dbReference>
<protein>
    <recommendedName>
        <fullName evidence="10">Valine--tRNA ligase</fullName>
        <ecNumber evidence="3">6.1.1.9</ecNumber>
    </recommendedName>
    <alternativeName>
        <fullName evidence="11">Valyl-tRNA synthetase</fullName>
    </alternativeName>
</protein>
<dbReference type="PANTHER" id="PTHR11946:SF109">
    <property type="entry name" value="VALINE--TRNA LIGASE"/>
    <property type="match status" value="1"/>
</dbReference>
<evidence type="ECO:0000313" key="18">
    <source>
        <dbReference type="EMBL" id="CDW35662.1"/>
    </source>
</evidence>
<keyword evidence="14" id="KW-0175">Coiled coil</keyword>
<dbReference type="GO" id="GO:0002161">
    <property type="term" value="F:aminoacyl-tRNA deacylase activity"/>
    <property type="evidence" value="ECO:0007669"/>
    <property type="project" value="InterPro"/>
</dbReference>
<accession>A0A0K2UCH4</accession>
<dbReference type="InterPro" id="IPR001412">
    <property type="entry name" value="aa-tRNA-synth_I_CS"/>
</dbReference>
<dbReference type="GO" id="GO:0005524">
    <property type="term" value="F:ATP binding"/>
    <property type="evidence" value="ECO:0007669"/>
    <property type="project" value="UniProtKB-KW"/>
</dbReference>
<dbReference type="InterPro" id="IPR013155">
    <property type="entry name" value="M/V/L/I-tRNA-synth_anticd-bd"/>
</dbReference>
<evidence type="ECO:0000256" key="11">
    <source>
        <dbReference type="ARBA" id="ARBA00029936"/>
    </source>
</evidence>
<evidence type="ECO:0000256" key="7">
    <source>
        <dbReference type="ARBA" id="ARBA00022840"/>
    </source>
</evidence>
<dbReference type="Pfam" id="PF08264">
    <property type="entry name" value="Anticodon_1"/>
    <property type="match status" value="1"/>
</dbReference>
<dbReference type="Gene3D" id="1.10.287.380">
    <property type="entry name" value="Valyl-tRNA synthetase, C-terminal domain"/>
    <property type="match status" value="1"/>
</dbReference>
<evidence type="ECO:0000256" key="13">
    <source>
        <dbReference type="RuleBase" id="RU363035"/>
    </source>
</evidence>
<dbReference type="Gene3D" id="1.10.730.10">
    <property type="entry name" value="Isoleucyl-tRNA Synthetase, Domain 1"/>
    <property type="match status" value="2"/>
</dbReference>
<organism evidence="18">
    <name type="scientific">Lepeophtheirus salmonis</name>
    <name type="common">Salmon louse</name>
    <name type="synonym">Caligus salmonis</name>
    <dbReference type="NCBI Taxonomy" id="72036"/>
    <lineage>
        <taxon>Eukaryota</taxon>
        <taxon>Metazoa</taxon>
        <taxon>Ecdysozoa</taxon>
        <taxon>Arthropoda</taxon>
        <taxon>Crustacea</taxon>
        <taxon>Multicrustacea</taxon>
        <taxon>Hexanauplia</taxon>
        <taxon>Copepoda</taxon>
        <taxon>Siphonostomatoida</taxon>
        <taxon>Caligidae</taxon>
        <taxon>Lepeophtheirus</taxon>
    </lineage>
</organism>
<evidence type="ECO:0000256" key="8">
    <source>
        <dbReference type="ARBA" id="ARBA00022917"/>
    </source>
</evidence>
<evidence type="ECO:0000256" key="9">
    <source>
        <dbReference type="ARBA" id="ARBA00023146"/>
    </source>
</evidence>
<dbReference type="InterPro" id="IPR009008">
    <property type="entry name" value="Val/Leu/Ile-tRNA-synth_edit"/>
</dbReference>
<dbReference type="OrthoDB" id="6364597at2759"/>
<dbReference type="NCBIfam" id="TIGR00422">
    <property type="entry name" value="valS"/>
    <property type="match status" value="1"/>
</dbReference>
<dbReference type="PRINTS" id="PR00986">
    <property type="entry name" value="TRNASYNTHVAL"/>
</dbReference>
<evidence type="ECO:0000256" key="4">
    <source>
        <dbReference type="ARBA" id="ARBA00022490"/>
    </source>
</evidence>
<dbReference type="InterPro" id="IPR002303">
    <property type="entry name" value="Valyl-tRNA_ligase"/>
</dbReference>
<dbReference type="FunFam" id="3.40.50.620:FF:000020">
    <property type="entry name" value="Valine--tRNA ligase, mitochondrial"/>
    <property type="match status" value="1"/>
</dbReference>
<evidence type="ECO:0000256" key="6">
    <source>
        <dbReference type="ARBA" id="ARBA00022741"/>
    </source>
</evidence>
<evidence type="ECO:0000256" key="3">
    <source>
        <dbReference type="ARBA" id="ARBA00013169"/>
    </source>
</evidence>
<dbReference type="CDD" id="cd00817">
    <property type="entry name" value="ValRS_core"/>
    <property type="match status" value="1"/>
</dbReference>
<proteinExistence type="inferred from homology"/>
<keyword evidence="5 13" id="KW-0436">Ligase</keyword>
<dbReference type="InterPro" id="IPR002300">
    <property type="entry name" value="aa-tRNA-synth_Ia"/>
</dbReference>
<evidence type="ECO:0000256" key="14">
    <source>
        <dbReference type="SAM" id="Coils"/>
    </source>
</evidence>
<dbReference type="InterPro" id="IPR014729">
    <property type="entry name" value="Rossmann-like_a/b/a_fold"/>
</dbReference>
<dbReference type="PANTHER" id="PTHR11946">
    <property type="entry name" value="VALYL-TRNA SYNTHETASES"/>
    <property type="match status" value="1"/>
</dbReference>
<dbReference type="GO" id="GO:0005829">
    <property type="term" value="C:cytosol"/>
    <property type="evidence" value="ECO:0007669"/>
    <property type="project" value="TreeGrafter"/>
</dbReference>
<feature type="coiled-coil region" evidence="14">
    <location>
        <begin position="1064"/>
        <end position="1133"/>
    </location>
</feature>
<dbReference type="FunFam" id="3.40.50.620:FF:000078">
    <property type="entry name" value="Valine--tRNA ligase, mitochondrial"/>
    <property type="match status" value="1"/>
</dbReference>
<keyword evidence="6 13" id="KW-0547">Nucleotide-binding</keyword>
<evidence type="ECO:0000259" key="17">
    <source>
        <dbReference type="Pfam" id="PF08264"/>
    </source>
</evidence>
<dbReference type="EMBL" id="HACA01018301">
    <property type="protein sequence ID" value="CDW35662.1"/>
    <property type="molecule type" value="Transcribed_RNA"/>
</dbReference>
<evidence type="ECO:0000256" key="2">
    <source>
        <dbReference type="ARBA" id="ARBA00005594"/>
    </source>
</evidence>
<evidence type="ECO:0000256" key="10">
    <source>
        <dbReference type="ARBA" id="ARBA00024407"/>
    </source>
</evidence>
<evidence type="ECO:0000259" key="16">
    <source>
        <dbReference type="Pfam" id="PF00133"/>
    </source>
</evidence>
<dbReference type="SUPFAM" id="SSF47323">
    <property type="entry name" value="Anticodon-binding domain of a subclass of class I aminoacyl-tRNA synthetases"/>
    <property type="match status" value="1"/>
</dbReference>
<dbReference type="InterPro" id="IPR009080">
    <property type="entry name" value="tRNAsynth_Ia_anticodon-bd"/>
</dbReference>
<feature type="domain" description="Methionyl/Valyl/Leucyl/Isoleucyl-tRNA synthetase anticodon-binding" evidence="17">
    <location>
        <begin position="856"/>
        <end position="1005"/>
    </location>
</feature>
<dbReference type="InterPro" id="IPR037118">
    <property type="entry name" value="Val-tRNA_synth_C_sf"/>
</dbReference>
<evidence type="ECO:0000256" key="12">
    <source>
        <dbReference type="ARBA" id="ARBA00047552"/>
    </source>
</evidence>
<dbReference type="HAMAP" id="MF_02004">
    <property type="entry name" value="Val_tRNA_synth_type1"/>
    <property type="match status" value="1"/>
</dbReference>
<sequence>MDAAAQKAEKEAKKAEEKAAKLAKLEAKKEKEREDAKRKAEKSTSSSSSSKPEGKSKMEILYDSVTKPGEKKDVGRELPNAYSPSYVEAAWYSWWESSGFFKPEYGGDPSKEKFVIMIPPPNVTGKLHLGHALTNAIQDCVVRWRRMKGHITLWNPGCDHAGIATQVIVEKTLAREEGLSRHDLGREAFLKRVWQWKEQYGSVIYDQLRRLGSSYDWDRAVFTMDPKMSLAVTEAFIRLHDEGVIYRSNRLVNWSCALKSAISDVEVDKVELTGRTLLAVPSYKEKVEFGVIISFAYKVKNSEDEIVVATTRIETMLGDSAVAVHPEDDRYKQFVGKSVIHPFFPDRLVPIIADDFVEKDFGTGAVKITPAHDPNDYDCGKRNKLAFITIFNDDGMVIGGSEFDGMKRFHARKAVLEALEKRGLYRGTKDNPMVVPLCSRSKDIIEPLTKPQWYVKSNDMATKASEAVKKGDLKIIPNVFERTWFQWMEGIRDWCISRQLWWGHRIPAYFVSIEGKPPLDSTDDNNWVTGHTVEDANIKAAKKFNVDISKIKLTQDEDVLDTWFSSALFPFSVFGWPNETLDLKAYYPGSLLETGHDILFFWVARMVFFGQKLTGNLPFKEVYFHAMVRDAHGRKMSKSLGNIVDPLDVISGISLPDLQATLLKGNLDPKEIARAQAGQKQDYPNGIPECGTDALRFALCSYTAQGRDINLDVLRIQGYRFFCNKLWNATKFALMYLGDSPSDHGYSLNSLFDNQYSSSQNTFTTLPEKKILQSASGHAILNNVLKGITFLSGSEASQIDLEAFNSIQESPSYWKHKHLCIWYHRINSLSIEDKKSIPKGPGGMLQTRPSPLTNVDRWILSKLSNAVRGCEEGMSSYNFPKVTTALYNFWLYELCDVYLEYLKPIFQGSDNSAILTARVVLSSCLHAGLRLISIFMPFVSEELFQRIRSSKDPPSVCVSRYPQVDDYPFRDDKLEEEMELVQKVIKSVRSLRSDYNVPNKIKSELYLKIFDDSCKFLNNFSNLIKTLSNSKEVIILTSKEAVPPGCSVITVSDKVIAMVMLKGAIDVKKEIEKLNKKSTLLESNLEKLKESLKLISSSTKVPAEVQKASKETFEHLNNELRRVKEASHSLQNINS</sequence>
<name>A0A0K2UCH4_LEPSM</name>
<dbReference type="GO" id="GO:0004832">
    <property type="term" value="F:valine-tRNA ligase activity"/>
    <property type="evidence" value="ECO:0007669"/>
    <property type="project" value="UniProtKB-EC"/>
</dbReference>
<feature type="region of interest" description="Disordered" evidence="15">
    <location>
        <begin position="1"/>
        <end position="60"/>
    </location>
</feature>
<dbReference type="NCBIfam" id="NF004349">
    <property type="entry name" value="PRK05729.1"/>
    <property type="match status" value="1"/>
</dbReference>